<dbReference type="SMART" id="SM00044">
    <property type="entry name" value="CYCc"/>
    <property type="match status" value="1"/>
</dbReference>
<evidence type="ECO:0000256" key="18">
    <source>
        <dbReference type="SAM" id="Coils"/>
    </source>
</evidence>
<dbReference type="FunFam" id="3.30.70.1230:FF:000033">
    <property type="entry name" value="Adenylate cyclase"/>
    <property type="match status" value="1"/>
</dbReference>
<comment type="subcellular location">
    <subcellularLocation>
        <location evidence="2">Membrane</location>
    </subcellularLocation>
</comment>
<name>A0AAU8JAK3_9CYAN</name>
<comment type="subunit">
    <text evidence="16">Homodimer. Can also exist as monomer.</text>
</comment>
<feature type="transmembrane region" description="Helical" evidence="19">
    <location>
        <begin position="200"/>
        <end position="220"/>
    </location>
</feature>
<evidence type="ECO:0000259" key="21">
    <source>
        <dbReference type="PROSITE" id="PS50885"/>
    </source>
</evidence>
<dbReference type="EC" id="4.6.1.1" evidence="3"/>
<feature type="domain" description="HAMP" evidence="21">
    <location>
        <begin position="219"/>
        <end position="276"/>
    </location>
</feature>
<dbReference type="InterPro" id="IPR018297">
    <property type="entry name" value="A/G_cyclase_CS"/>
</dbReference>
<evidence type="ECO:0000256" key="11">
    <source>
        <dbReference type="ARBA" id="ARBA00022998"/>
    </source>
</evidence>
<keyword evidence="13 17" id="KW-0456">Lyase</keyword>
<evidence type="ECO:0000256" key="1">
    <source>
        <dbReference type="ARBA" id="ARBA00001593"/>
    </source>
</evidence>
<dbReference type="Gene3D" id="6.10.340.10">
    <property type="match status" value="1"/>
</dbReference>
<evidence type="ECO:0000256" key="12">
    <source>
        <dbReference type="ARBA" id="ARBA00023136"/>
    </source>
</evidence>
<proteinExistence type="inferred from homology"/>
<keyword evidence="10 19" id="KW-1133">Transmembrane helix</keyword>
<keyword evidence="5 19" id="KW-0812">Transmembrane</keyword>
<feature type="transmembrane region" description="Helical" evidence="19">
    <location>
        <begin position="12"/>
        <end position="35"/>
    </location>
</feature>
<keyword evidence="12 19" id="KW-0472">Membrane</keyword>
<dbReference type="CDD" id="cd07302">
    <property type="entry name" value="CHD"/>
    <property type="match status" value="1"/>
</dbReference>
<keyword evidence="9" id="KW-0460">Magnesium</keyword>
<evidence type="ECO:0000256" key="3">
    <source>
        <dbReference type="ARBA" id="ARBA00012201"/>
    </source>
</evidence>
<evidence type="ECO:0000256" key="8">
    <source>
        <dbReference type="ARBA" id="ARBA00022840"/>
    </source>
</evidence>
<dbReference type="GO" id="GO:0005524">
    <property type="term" value="F:ATP binding"/>
    <property type="evidence" value="ECO:0007669"/>
    <property type="project" value="UniProtKB-KW"/>
</dbReference>
<evidence type="ECO:0000256" key="6">
    <source>
        <dbReference type="ARBA" id="ARBA00022723"/>
    </source>
</evidence>
<dbReference type="Pfam" id="PF08448">
    <property type="entry name" value="PAS_4"/>
    <property type="match status" value="1"/>
</dbReference>
<comment type="catalytic activity">
    <reaction evidence="1">
        <text>ATP = 3',5'-cyclic AMP + diphosphate</text>
        <dbReference type="Rhea" id="RHEA:15389"/>
        <dbReference type="ChEBI" id="CHEBI:30616"/>
        <dbReference type="ChEBI" id="CHEBI:33019"/>
        <dbReference type="ChEBI" id="CHEBI:58165"/>
        <dbReference type="EC" id="4.6.1.1"/>
    </reaction>
</comment>
<evidence type="ECO:0000256" key="19">
    <source>
        <dbReference type="SAM" id="Phobius"/>
    </source>
</evidence>
<dbReference type="NCBIfam" id="TIGR00229">
    <property type="entry name" value="sensory_box"/>
    <property type="match status" value="1"/>
</dbReference>
<dbReference type="AlphaFoldDB" id="A0AAU8JAK3"/>
<evidence type="ECO:0000256" key="4">
    <source>
        <dbReference type="ARBA" id="ARBA00021420"/>
    </source>
</evidence>
<dbReference type="Pfam" id="PF00211">
    <property type="entry name" value="Guanylate_cyc"/>
    <property type="match status" value="1"/>
</dbReference>
<dbReference type="SUPFAM" id="SSF55785">
    <property type="entry name" value="PYP-like sensor domain (PAS domain)"/>
    <property type="match status" value="1"/>
</dbReference>
<sequence length="659" mass="74303">MLHNSVKVPLRLMLIIPFALQILVAVGLTAGLSWYNGKKAVNDLSSQLMTEVAAQVKQRVNQLGNPPDRVLTPSEIGNLLQSLNINQFKQIAIVERSGKIVVRRESNLPLIPNSEAPESIKTMPNGDELIQSAMQFLQLDRQDWAEIDQSQRYRFTFNGQSYVFHVTPIAQGPELDWLLFILIPESALMAPINADLGKAILIGIGALGLTSLTALTITEFMRQRIRQLREAAQEIAQGKTGQTIDRITVDRIMVKELAILAHSLDEMMQEMQQSAEKSAVYTQELQQQLEAKTEQLEREIRDRHIVEQQLQTSERKMRAFFAAMTDLILVLDTDGNFEIAPTNPAALYSPDIDIIGLTIEHFCLEENFQWLQDKIQRVLETQETLNFDYRLTVDTEAKWFTARVSPMSENSVIWVARDISDRKEAELALHLAQQQSESLLLNILPKTIAEQLKQSTDAIAEHFDEVSILFSDIVGFTPLSARLSPIDLVKLLNEMFSKFDKLAEKYQLEKIKTIGDAYMVAAGLPVQRKNHAQAIAEMALDMQGSIQQFSLENREEFQIRIGIHSGPVVAGVIGKKKFSYDLWGDTVNVASRMESSGIPGKIQITGDTYELLKDRYVVEKRGQIFVKGKGDMITYWLIDRKADKLSGEKSQITQNSHPA</sequence>
<dbReference type="PROSITE" id="PS00452">
    <property type="entry name" value="GUANYLATE_CYCLASE_1"/>
    <property type="match status" value="1"/>
</dbReference>
<dbReference type="InterPro" id="IPR001054">
    <property type="entry name" value="A/G_cyclase"/>
</dbReference>
<dbReference type="GO" id="GO:0004016">
    <property type="term" value="F:adenylate cyclase activity"/>
    <property type="evidence" value="ECO:0007669"/>
    <property type="project" value="UniProtKB-EC"/>
</dbReference>
<evidence type="ECO:0000256" key="9">
    <source>
        <dbReference type="ARBA" id="ARBA00022842"/>
    </source>
</evidence>
<evidence type="ECO:0000256" key="15">
    <source>
        <dbReference type="ARBA" id="ARBA00032637"/>
    </source>
</evidence>
<dbReference type="InterPro" id="IPR029787">
    <property type="entry name" value="Nucleotide_cyclase"/>
</dbReference>
<evidence type="ECO:0000256" key="16">
    <source>
        <dbReference type="ARBA" id="ARBA00064436"/>
    </source>
</evidence>
<evidence type="ECO:0000256" key="13">
    <source>
        <dbReference type="ARBA" id="ARBA00023239"/>
    </source>
</evidence>
<dbReference type="Gene3D" id="3.30.70.1230">
    <property type="entry name" value="Nucleotide cyclase"/>
    <property type="match status" value="1"/>
</dbReference>
<organism evidence="22">
    <name type="scientific">Planktothricoides raciborskii GIHE-MW2</name>
    <dbReference type="NCBI Taxonomy" id="2792601"/>
    <lineage>
        <taxon>Bacteria</taxon>
        <taxon>Bacillati</taxon>
        <taxon>Cyanobacteriota</taxon>
        <taxon>Cyanophyceae</taxon>
        <taxon>Oscillatoriophycideae</taxon>
        <taxon>Oscillatoriales</taxon>
        <taxon>Oscillatoriaceae</taxon>
        <taxon>Planktothricoides</taxon>
    </lineage>
</organism>
<keyword evidence="6" id="KW-0479">Metal-binding</keyword>
<dbReference type="CDD" id="cd00130">
    <property type="entry name" value="PAS"/>
    <property type="match status" value="1"/>
</dbReference>
<keyword evidence="7" id="KW-0547">Nucleotide-binding</keyword>
<keyword evidence="18" id="KW-0175">Coiled coil</keyword>
<dbReference type="EMBL" id="CP159837">
    <property type="protein sequence ID" value="XCM35349.1"/>
    <property type="molecule type" value="Genomic_DNA"/>
</dbReference>
<dbReference type="InterPro" id="IPR035965">
    <property type="entry name" value="PAS-like_dom_sf"/>
</dbReference>
<protein>
    <recommendedName>
        <fullName evidence="4">Adenylate cyclase</fullName>
        <ecNumber evidence="3">4.6.1.1</ecNumber>
    </recommendedName>
    <alternativeName>
        <fullName evidence="14">ATP pyrophosphate-lyase</fullName>
    </alternativeName>
    <alternativeName>
        <fullName evidence="15">Adenylyl cyclase</fullName>
    </alternativeName>
</protein>
<dbReference type="CDD" id="cd06225">
    <property type="entry name" value="HAMP"/>
    <property type="match status" value="1"/>
</dbReference>
<dbReference type="GO" id="GO:0046872">
    <property type="term" value="F:metal ion binding"/>
    <property type="evidence" value="ECO:0007669"/>
    <property type="project" value="UniProtKB-KW"/>
</dbReference>
<dbReference type="InterPro" id="IPR003660">
    <property type="entry name" value="HAMP_dom"/>
</dbReference>
<dbReference type="GO" id="GO:0004383">
    <property type="term" value="F:guanylate cyclase activity"/>
    <property type="evidence" value="ECO:0007669"/>
    <property type="project" value="TreeGrafter"/>
</dbReference>
<reference evidence="22" key="1">
    <citation type="submission" date="2024-07" db="EMBL/GenBank/DDBJ databases">
        <authorList>
            <person name="Kim Y.J."/>
            <person name="Jeong J.Y."/>
        </authorList>
    </citation>
    <scope>NUCLEOTIDE SEQUENCE</scope>
    <source>
        <strain evidence="22">GIHE-MW2</strain>
    </source>
</reference>
<dbReference type="InterPro" id="IPR050401">
    <property type="entry name" value="Cyclic_nucleotide_synthase"/>
</dbReference>
<dbReference type="GO" id="GO:0006171">
    <property type="term" value="P:cAMP biosynthetic process"/>
    <property type="evidence" value="ECO:0007669"/>
    <property type="project" value="UniProtKB-KW"/>
</dbReference>
<evidence type="ECO:0000256" key="5">
    <source>
        <dbReference type="ARBA" id="ARBA00022692"/>
    </source>
</evidence>
<dbReference type="PANTHER" id="PTHR11920:SF335">
    <property type="entry name" value="GUANYLATE CYCLASE"/>
    <property type="match status" value="1"/>
</dbReference>
<evidence type="ECO:0000256" key="2">
    <source>
        <dbReference type="ARBA" id="ARBA00004370"/>
    </source>
</evidence>
<keyword evidence="11" id="KW-0115">cAMP biosynthesis</keyword>
<evidence type="ECO:0000259" key="20">
    <source>
        <dbReference type="PROSITE" id="PS50125"/>
    </source>
</evidence>
<comment type="similarity">
    <text evidence="17">Belongs to the adenylyl cyclase class-4/guanylyl cyclase family.</text>
</comment>
<dbReference type="GO" id="GO:0035556">
    <property type="term" value="P:intracellular signal transduction"/>
    <property type="evidence" value="ECO:0007669"/>
    <property type="project" value="InterPro"/>
</dbReference>
<dbReference type="Gene3D" id="3.30.450.20">
    <property type="entry name" value="PAS domain"/>
    <property type="match status" value="2"/>
</dbReference>
<evidence type="ECO:0000256" key="17">
    <source>
        <dbReference type="RuleBase" id="RU000405"/>
    </source>
</evidence>
<accession>A0AAU8JAK3</accession>
<dbReference type="PANTHER" id="PTHR11920">
    <property type="entry name" value="GUANYLYL CYCLASE"/>
    <property type="match status" value="1"/>
</dbReference>
<evidence type="ECO:0000256" key="7">
    <source>
        <dbReference type="ARBA" id="ARBA00022741"/>
    </source>
</evidence>
<dbReference type="GO" id="GO:0007168">
    <property type="term" value="P:receptor guanylyl cyclase signaling pathway"/>
    <property type="evidence" value="ECO:0007669"/>
    <property type="project" value="TreeGrafter"/>
</dbReference>
<dbReference type="GO" id="GO:0005886">
    <property type="term" value="C:plasma membrane"/>
    <property type="evidence" value="ECO:0007669"/>
    <property type="project" value="TreeGrafter"/>
</dbReference>
<dbReference type="PROSITE" id="PS50125">
    <property type="entry name" value="GUANYLATE_CYCLASE_2"/>
    <property type="match status" value="1"/>
</dbReference>
<keyword evidence="8" id="KW-0067">ATP-binding</keyword>
<evidence type="ECO:0000313" key="22">
    <source>
        <dbReference type="EMBL" id="XCM35349.1"/>
    </source>
</evidence>
<evidence type="ECO:0000256" key="14">
    <source>
        <dbReference type="ARBA" id="ARBA00032597"/>
    </source>
</evidence>
<dbReference type="SUPFAM" id="SSF55073">
    <property type="entry name" value="Nucleotide cyclase"/>
    <property type="match status" value="1"/>
</dbReference>
<evidence type="ECO:0000256" key="10">
    <source>
        <dbReference type="ARBA" id="ARBA00022989"/>
    </source>
</evidence>
<feature type="domain" description="Guanylate cyclase" evidence="20">
    <location>
        <begin position="467"/>
        <end position="594"/>
    </location>
</feature>
<gene>
    <name evidence="22" type="ORF">ABWT76_004022</name>
</gene>
<feature type="coiled-coil region" evidence="18">
    <location>
        <begin position="264"/>
        <end position="316"/>
    </location>
</feature>
<dbReference type="GO" id="GO:0001653">
    <property type="term" value="F:peptide receptor activity"/>
    <property type="evidence" value="ECO:0007669"/>
    <property type="project" value="TreeGrafter"/>
</dbReference>
<dbReference type="SMART" id="SM00304">
    <property type="entry name" value="HAMP"/>
    <property type="match status" value="1"/>
</dbReference>
<dbReference type="PROSITE" id="PS50885">
    <property type="entry name" value="HAMP"/>
    <property type="match status" value="1"/>
</dbReference>
<dbReference type="RefSeq" id="WP_242049772.1">
    <property type="nucleotide sequence ID" value="NZ_CP159837.1"/>
</dbReference>
<dbReference type="InterPro" id="IPR000014">
    <property type="entry name" value="PAS"/>
</dbReference>
<dbReference type="InterPro" id="IPR013656">
    <property type="entry name" value="PAS_4"/>
</dbReference>